<dbReference type="PANTHER" id="PTHR37984:SF15">
    <property type="entry name" value="INTEGRASE CATALYTIC DOMAIN-CONTAINING PROTEIN"/>
    <property type="match status" value="1"/>
</dbReference>
<reference evidence="3" key="1">
    <citation type="submission" date="2025-08" db="UniProtKB">
        <authorList>
            <consortium name="Ensembl"/>
        </authorList>
    </citation>
    <scope>IDENTIFICATION</scope>
</reference>
<dbReference type="SUPFAM" id="SSF53098">
    <property type="entry name" value="Ribonuclease H-like"/>
    <property type="match status" value="1"/>
</dbReference>
<dbReference type="InterPro" id="IPR041588">
    <property type="entry name" value="Integrase_H2C2"/>
</dbReference>
<dbReference type="AlphaFoldDB" id="A0A9J8A7G0"/>
<dbReference type="GO" id="GO:0015074">
    <property type="term" value="P:DNA integration"/>
    <property type="evidence" value="ECO:0007669"/>
    <property type="project" value="InterPro"/>
</dbReference>
<feature type="domain" description="Integrase catalytic" evidence="2">
    <location>
        <begin position="43"/>
        <end position="201"/>
    </location>
</feature>
<dbReference type="InterPro" id="IPR012337">
    <property type="entry name" value="RNaseH-like_sf"/>
</dbReference>
<keyword evidence="4" id="KW-1185">Reference proteome</keyword>
<dbReference type="InterPro" id="IPR001584">
    <property type="entry name" value="Integrase_cat-core"/>
</dbReference>
<dbReference type="InterPro" id="IPR043502">
    <property type="entry name" value="DNA/RNA_pol_sf"/>
</dbReference>
<dbReference type="Ensembl" id="ENSCCRT00000110813.1">
    <property type="protein sequence ID" value="ENSCCRP00000138601.1"/>
    <property type="gene ID" value="ENSCCRG00000075247.1"/>
</dbReference>
<protein>
    <recommendedName>
        <fullName evidence="1">Gypsy retrotransposon integrase-like protein 1</fullName>
    </recommendedName>
</protein>
<dbReference type="InterPro" id="IPR036397">
    <property type="entry name" value="RNaseH_sf"/>
</dbReference>
<evidence type="ECO:0000313" key="4">
    <source>
        <dbReference type="Proteomes" id="UP001108240"/>
    </source>
</evidence>
<dbReference type="Gene3D" id="3.30.420.10">
    <property type="entry name" value="Ribonuclease H-like superfamily/Ribonuclease H"/>
    <property type="match status" value="1"/>
</dbReference>
<dbReference type="GeneTree" id="ENSGT01050000244855"/>
<dbReference type="SUPFAM" id="SSF56672">
    <property type="entry name" value="DNA/RNA polymerases"/>
    <property type="match status" value="1"/>
</dbReference>
<evidence type="ECO:0000313" key="3">
    <source>
        <dbReference type="Ensembl" id="ENSCCRP00000138601.1"/>
    </source>
</evidence>
<dbReference type="Pfam" id="PF22938">
    <property type="entry name" value="Integrase_p58_C"/>
    <property type="match status" value="1"/>
</dbReference>
<evidence type="ECO:0000256" key="1">
    <source>
        <dbReference type="ARBA" id="ARBA00039658"/>
    </source>
</evidence>
<dbReference type="Pfam" id="PF00665">
    <property type="entry name" value="rve"/>
    <property type="match status" value="1"/>
</dbReference>
<dbReference type="GO" id="GO:0003676">
    <property type="term" value="F:nucleic acid binding"/>
    <property type="evidence" value="ECO:0007669"/>
    <property type="project" value="InterPro"/>
</dbReference>
<accession>A0A9J8A7G0</accession>
<dbReference type="PROSITE" id="PS50994">
    <property type="entry name" value="INTEGRASE"/>
    <property type="match status" value="1"/>
</dbReference>
<evidence type="ECO:0000259" key="2">
    <source>
        <dbReference type="PROSITE" id="PS50994"/>
    </source>
</evidence>
<dbReference type="InterPro" id="IPR050951">
    <property type="entry name" value="Retrovirus_Pol_polyprotein"/>
</dbReference>
<dbReference type="PANTHER" id="PTHR37984">
    <property type="entry name" value="PROTEIN CBG26694"/>
    <property type="match status" value="1"/>
</dbReference>
<dbReference type="Gene3D" id="1.10.340.70">
    <property type="match status" value="1"/>
</dbReference>
<dbReference type="Gene3D" id="3.10.10.10">
    <property type="entry name" value="HIV Type 1 Reverse Transcriptase, subunit A, domain 1"/>
    <property type="match status" value="1"/>
</dbReference>
<sequence>MRKFYWPRIKRDVVNYIRSCHICQMTGKPNQKVPLAPLQPIAVLATPFEHLTIDCVGPLPRSKTGHAYLLTVMCQSTRYPAAYPLRSITTKSILKALTSFMSVFGIPKTIQSDQGSNFMSRQFSKVMQQLKVKHNISSAYHPQSQGGLERFHQTLKSHLRSYCVELDCDWEDGLPWMLLAIREVVHESTGFSPNELVFGHTVRGPIAVLADEWKTSDPPENVLDYVSSFCYRLYEARAIALRKLGKSQEKMKRLFDRKVQARSFQVDDQVLALLPVLSSPFQARFTGPYTIAKCYLNNNYLLNMPDRRKKVQVCHVNLLKPYMTPVSSLPVNLVTTDIIDLGVPETSVEMADVLEEKNGPSRGVVEGHLNNSEVLADLAYHLSHLCKPEKTDLIKLVNSFPSIFSDVPTQTHVIEHNIDVGMAQPIKQHPYRVNPVKRKLLQKEVDYLLAYNLSEPSFSSWSSPCILVRKPDNSYWFYFFFLHLKNKERQKRRSKQMISKLL</sequence>
<dbReference type="Proteomes" id="UP001108240">
    <property type="component" value="Unplaced"/>
</dbReference>
<dbReference type="FunFam" id="3.30.420.10:FF:000032">
    <property type="entry name" value="Retrovirus-related Pol polyprotein from transposon 297-like Protein"/>
    <property type="match status" value="1"/>
</dbReference>
<organism evidence="3 4">
    <name type="scientific">Cyprinus carpio carpio</name>
    <dbReference type="NCBI Taxonomy" id="630221"/>
    <lineage>
        <taxon>Eukaryota</taxon>
        <taxon>Metazoa</taxon>
        <taxon>Chordata</taxon>
        <taxon>Craniata</taxon>
        <taxon>Vertebrata</taxon>
        <taxon>Euteleostomi</taxon>
        <taxon>Actinopterygii</taxon>
        <taxon>Neopterygii</taxon>
        <taxon>Teleostei</taxon>
        <taxon>Ostariophysi</taxon>
        <taxon>Cypriniformes</taxon>
        <taxon>Cyprinidae</taxon>
        <taxon>Cyprininae</taxon>
        <taxon>Cyprinus</taxon>
    </lineage>
</organism>
<proteinExistence type="predicted"/>
<dbReference type="Pfam" id="PF17921">
    <property type="entry name" value="Integrase_H2C2"/>
    <property type="match status" value="1"/>
</dbReference>
<name>A0A9J8A7G0_CYPCA</name>
<dbReference type="InterPro" id="IPR054465">
    <property type="entry name" value="Integrase_p58-like_C"/>
</dbReference>
<reference evidence="3" key="2">
    <citation type="submission" date="2025-09" db="UniProtKB">
        <authorList>
            <consortium name="Ensembl"/>
        </authorList>
    </citation>
    <scope>IDENTIFICATION</scope>
</reference>